<sequence length="265" mass="29300">MTATTFDRRTINLRALNSLTKYPSIPTYHQLDPRNGSLTDEHIPFTGEVIGTEKVDGTNSRIILLPDGGYMLGSREELLHANGDLIHNPALGIVEHLQPVVGQLNPLGTAVNAAVVFYLELYGGKIGGQAKQYSARGAVGWRLFDVAYIDHLDERLTWPAERISGWRDNGGQKFATEDELREESQSNGLDLTPRLFNADGNTLPHSIEDMHAYLRSCLPGTCVSLDDSAKGEAEGIVLRTPDRSVIAKARFQDYERTLKRRASGR</sequence>
<comment type="caution">
    <text evidence="2">The sequence shown here is derived from an EMBL/GenBank/DDBJ whole genome shotgun (WGS) entry which is preliminary data.</text>
</comment>
<dbReference type="AlphaFoldDB" id="A0A919JBC2"/>
<dbReference type="SUPFAM" id="SSF56091">
    <property type="entry name" value="DNA ligase/mRNA capping enzyme, catalytic domain"/>
    <property type="match status" value="1"/>
</dbReference>
<name>A0A919JBC2_9ACTN</name>
<keyword evidence="3" id="KW-1185">Reference proteome</keyword>
<reference evidence="2" key="1">
    <citation type="submission" date="2021-01" db="EMBL/GenBank/DDBJ databases">
        <title>Whole genome shotgun sequence of Actinoplanes ferrugineus NBRC 15555.</title>
        <authorList>
            <person name="Komaki H."/>
            <person name="Tamura T."/>
        </authorList>
    </citation>
    <scope>NUCLEOTIDE SEQUENCE</scope>
    <source>
        <strain evidence="2">NBRC 15555</strain>
    </source>
</reference>
<dbReference type="InterPro" id="IPR021122">
    <property type="entry name" value="RNA_ligase_dom_REL/Rnl2"/>
</dbReference>
<accession>A0A919JBC2</accession>
<evidence type="ECO:0000259" key="1">
    <source>
        <dbReference type="Pfam" id="PF09414"/>
    </source>
</evidence>
<evidence type="ECO:0000313" key="3">
    <source>
        <dbReference type="Proteomes" id="UP000598174"/>
    </source>
</evidence>
<evidence type="ECO:0000313" key="2">
    <source>
        <dbReference type="EMBL" id="GIE16722.1"/>
    </source>
</evidence>
<dbReference type="Proteomes" id="UP000598174">
    <property type="component" value="Unassembled WGS sequence"/>
</dbReference>
<protein>
    <recommendedName>
        <fullName evidence="1">RNA ligase domain-containing protein</fullName>
    </recommendedName>
</protein>
<feature type="domain" description="RNA ligase" evidence="1">
    <location>
        <begin position="48"/>
        <end position="249"/>
    </location>
</feature>
<dbReference type="Pfam" id="PF09414">
    <property type="entry name" value="RNA_ligase"/>
    <property type="match status" value="1"/>
</dbReference>
<dbReference type="RefSeq" id="WP_203823043.1">
    <property type="nucleotide sequence ID" value="NZ_BAAABP010000067.1"/>
</dbReference>
<gene>
    <name evidence="2" type="ORF">Afe05nite_85620</name>
</gene>
<dbReference type="EMBL" id="BOMM01000098">
    <property type="protein sequence ID" value="GIE16722.1"/>
    <property type="molecule type" value="Genomic_DNA"/>
</dbReference>
<organism evidence="2 3">
    <name type="scientific">Paractinoplanes ferrugineus</name>
    <dbReference type="NCBI Taxonomy" id="113564"/>
    <lineage>
        <taxon>Bacteria</taxon>
        <taxon>Bacillati</taxon>
        <taxon>Actinomycetota</taxon>
        <taxon>Actinomycetes</taxon>
        <taxon>Micromonosporales</taxon>
        <taxon>Micromonosporaceae</taxon>
        <taxon>Paractinoplanes</taxon>
    </lineage>
</organism>
<proteinExistence type="predicted"/>